<dbReference type="EMBL" id="JANPWB010000012">
    <property type="protein sequence ID" value="KAJ1114211.1"/>
    <property type="molecule type" value="Genomic_DNA"/>
</dbReference>
<dbReference type="AlphaFoldDB" id="A0AAV7NE11"/>
<accession>A0AAV7NE11</accession>
<name>A0AAV7NE11_PLEWA</name>
<comment type="caution">
    <text evidence="1">The sequence shown here is derived from an EMBL/GenBank/DDBJ whole genome shotgun (WGS) entry which is preliminary data.</text>
</comment>
<gene>
    <name evidence="1" type="ORF">NDU88_002450</name>
</gene>
<proteinExistence type="predicted"/>
<keyword evidence="2" id="KW-1185">Reference proteome</keyword>
<protein>
    <submittedName>
        <fullName evidence="1">Uncharacterized protein</fullName>
    </submittedName>
</protein>
<evidence type="ECO:0000313" key="1">
    <source>
        <dbReference type="EMBL" id="KAJ1114211.1"/>
    </source>
</evidence>
<sequence length="79" mass="8736">MYPQGTCTRASTSGHSIPHLYQMALQQRFIVVGESLWPANTSVMKALDAWLPNSHMALLHSVPCLKKLEEQHPAGGLRP</sequence>
<reference evidence="1" key="1">
    <citation type="journal article" date="2022" name="bioRxiv">
        <title>Sequencing and chromosome-scale assembly of the giantPleurodeles waltlgenome.</title>
        <authorList>
            <person name="Brown T."/>
            <person name="Elewa A."/>
            <person name="Iarovenko S."/>
            <person name="Subramanian E."/>
            <person name="Araus A.J."/>
            <person name="Petzold A."/>
            <person name="Susuki M."/>
            <person name="Suzuki K.-i.T."/>
            <person name="Hayashi T."/>
            <person name="Toyoda A."/>
            <person name="Oliveira C."/>
            <person name="Osipova E."/>
            <person name="Leigh N.D."/>
            <person name="Simon A."/>
            <person name="Yun M.H."/>
        </authorList>
    </citation>
    <scope>NUCLEOTIDE SEQUENCE</scope>
    <source>
        <strain evidence="1">20211129_DDA</strain>
        <tissue evidence="1">Liver</tissue>
    </source>
</reference>
<dbReference type="Proteomes" id="UP001066276">
    <property type="component" value="Chromosome 8"/>
</dbReference>
<organism evidence="1 2">
    <name type="scientific">Pleurodeles waltl</name>
    <name type="common">Iberian ribbed newt</name>
    <dbReference type="NCBI Taxonomy" id="8319"/>
    <lineage>
        <taxon>Eukaryota</taxon>
        <taxon>Metazoa</taxon>
        <taxon>Chordata</taxon>
        <taxon>Craniata</taxon>
        <taxon>Vertebrata</taxon>
        <taxon>Euteleostomi</taxon>
        <taxon>Amphibia</taxon>
        <taxon>Batrachia</taxon>
        <taxon>Caudata</taxon>
        <taxon>Salamandroidea</taxon>
        <taxon>Salamandridae</taxon>
        <taxon>Pleurodelinae</taxon>
        <taxon>Pleurodeles</taxon>
    </lineage>
</organism>
<evidence type="ECO:0000313" key="2">
    <source>
        <dbReference type="Proteomes" id="UP001066276"/>
    </source>
</evidence>